<keyword evidence="1" id="KW-1133">Transmembrane helix</keyword>
<keyword evidence="1" id="KW-0472">Membrane</keyword>
<feature type="transmembrane region" description="Helical" evidence="1">
    <location>
        <begin position="32"/>
        <end position="53"/>
    </location>
</feature>
<protein>
    <recommendedName>
        <fullName evidence="2">Endonuclease/exonuclease/phosphatase domain-containing protein</fullName>
    </recommendedName>
</protein>
<evidence type="ECO:0000313" key="3">
    <source>
        <dbReference type="EMBL" id="GHE54548.1"/>
    </source>
</evidence>
<dbReference type="RefSeq" id="WP_189628747.1">
    <property type="nucleotide sequence ID" value="NZ_BNAG01000001.1"/>
</dbReference>
<proteinExistence type="predicted"/>
<accession>A0ABQ3I149</accession>
<evidence type="ECO:0000259" key="2">
    <source>
        <dbReference type="Pfam" id="PF03372"/>
    </source>
</evidence>
<evidence type="ECO:0000256" key="1">
    <source>
        <dbReference type="SAM" id="Phobius"/>
    </source>
</evidence>
<organism evidence="3 4">
    <name type="scientific">Roseivirga thermotolerans</name>
    <dbReference type="NCBI Taxonomy" id="1758176"/>
    <lineage>
        <taxon>Bacteria</taxon>
        <taxon>Pseudomonadati</taxon>
        <taxon>Bacteroidota</taxon>
        <taxon>Cytophagia</taxon>
        <taxon>Cytophagales</taxon>
        <taxon>Roseivirgaceae</taxon>
        <taxon>Roseivirga</taxon>
    </lineage>
</organism>
<dbReference type="EMBL" id="BNAG01000001">
    <property type="protein sequence ID" value="GHE54548.1"/>
    <property type="molecule type" value="Genomic_DNA"/>
</dbReference>
<dbReference type="Proteomes" id="UP000658258">
    <property type="component" value="Unassembled WGS sequence"/>
</dbReference>
<keyword evidence="1" id="KW-0812">Transmembrane</keyword>
<feature type="transmembrane region" description="Helical" evidence="1">
    <location>
        <begin position="83"/>
        <end position="101"/>
    </location>
</feature>
<name>A0ABQ3I149_9BACT</name>
<sequence>MHEQKLKYLLKTLLIAIRIYCWFRQKKNKERLLAAFLLTPALFMLIPSYTFGLTLLQSFLFQAMLVYGLLSVIWIIKHHYRLAGINFIIYFLLLVKISGPINKTYRIDQGEETLKVLQFNVLSVNDKYTETIDRVIELAPDFVSFQEVSHQWAEVLVTCLAQDYPYYKVVEHEDQGQGIAVFSKYPLQDVEEIHVTATANITGKILVGDEAINFLALHTKSPTTKLKWHNRNNHLKWAEDYVKEQPGEFLVLGDFNTVPWDNRMLSFQSSTELTDSRKKLTPTYPTWNPFVAQIPIDYILHSKGIGCDSLDAVRITSDHKAIMGSFLVAGR</sequence>
<feature type="transmembrane region" description="Helical" evidence="1">
    <location>
        <begin position="59"/>
        <end position="76"/>
    </location>
</feature>
<keyword evidence="4" id="KW-1185">Reference proteome</keyword>
<dbReference type="Gene3D" id="3.60.10.10">
    <property type="entry name" value="Endonuclease/exonuclease/phosphatase"/>
    <property type="match status" value="1"/>
</dbReference>
<dbReference type="Pfam" id="PF03372">
    <property type="entry name" value="Exo_endo_phos"/>
    <property type="match status" value="1"/>
</dbReference>
<comment type="caution">
    <text evidence="3">The sequence shown here is derived from an EMBL/GenBank/DDBJ whole genome shotgun (WGS) entry which is preliminary data.</text>
</comment>
<dbReference type="InterPro" id="IPR036691">
    <property type="entry name" value="Endo/exonu/phosph_ase_sf"/>
</dbReference>
<dbReference type="SUPFAM" id="SSF56219">
    <property type="entry name" value="DNase I-like"/>
    <property type="match status" value="1"/>
</dbReference>
<reference evidence="4" key="1">
    <citation type="journal article" date="2019" name="Int. J. Syst. Evol. Microbiol.">
        <title>The Global Catalogue of Microorganisms (GCM) 10K type strain sequencing project: providing services to taxonomists for standard genome sequencing and annotation.</title>
        <authorList>
            <consortium name="The Broad Institute Genomics Platform"/>
            <consortium name="The Broad Institute Genome Sequencing Center for Infectious Disease"/>
            <person name="Wu L."/>
            <person name="Ma J."/>
        </authorList>
    </citation>
    <scope>NUCLEOTIDE SEQUENCE [LARGE SCALE GENOMIC DNA]</scope>
    <source>
        <strain evidence="4">CGMCC 1.15111</strain>
    </source>
</reference>
<dbReference type="InterPro" id="IPR005135">
    <property type="entry name" value="Endo/exonuclease/phosphatase"/>
</dbReference>
<evidence type="ECO:0000313" key="4">
    <source>
        <dbReference type="Proteomes" id="UP000658258"/>
    </source>
</evidence>
<feature type="domain" description="Endonuclease/exonuclease/phosphatase" evidence="2">
    <location>
        <begin position="117"/>
        <end position="319"/>
    </location>
</feature>
<gene>
    <name evidence="3" type="ORF">GCM10011340_06470</name>
</gene>